<evidence type="ECO:0000259" key="7">
    <source>
        <dbReference type="Pfam" id="PF06094"/>
    </source>
</evidence>
<feature type="domain" description="Gamma-glutamylcyclotransferase AIG2-like" evidence="7">
    <location>
        <begin position="9"/>
        <end position="102"/>
    </location>
</feature>
<keyword evidence="6" id="KW-0472">Membrane</keyword>
<feature type="compositionally biased region" description="Basic and acidic residues" evidence="5">
    <location>
        <begin position="111"/>
        <end position="130"/>
    </location>
</feature>
<reference evidence="8" key="1">
    <citation type="submission" date="2023-06" db="EMBL/GenBank/DDBJ databases">
        <title>Genome-scale phylogeny and comparative genomics of the fungal order Sordariales.</title>
        <authorList>
            <consortium name="Lawrence Berkeley National Laboratory"/>
            <person name="Hensen N."/>
            <person name="Bonometti L."/>
            <person name="Westerberg I."/>
            <person name="Brannstrom I.O."/>
            <person name="Guillou S."/>
            <person name="Cros-Aarteil S."/>
            <person name="Calhoun S."/>
            <person name="Haridas S."/>
            <person name="Kuo A."/>
            <person name="Mondo S."/>
            <person name="Pangilinan J."/>
            <person name="Riley R."/>
            <person name="Labutti K."/>
            <person name="Andreopoulos B."/>
            <person name="Lipzen A."/>
            <person name="Chen C."/>
            <person name="Yanf M."/>
            <person name="Daum C."/>
            <person name="Ng V."/>
            <person name="Clum A."/>
            <person name="Steindorff A."/>
            <person name="Ohm R."/>
            <person name="Martin F."/>
            <person name="Silar P."/>
            <person name="Natvig D."/>
            <person name="Lalanne C."/>
            <person name="Gautier V."/>
            <person name="Ament-Velasquez S.L."/>
            <person name="Kruys A."/>
            <person name="Hutchinson M.I."/>
            <person name="Powell A.J."/>
            <person name="Barry K."/>
            <person name="Miller A.N."/>
            <person name="Grigoriev I.V."/>
            <person name="Debuchy R."/>
            <person name="Gladieux P."/>
            <person name="Thoren M.H."/>
            <person name="Johannesson H."/>
        </authorList>
    </citation>
    <scope>NUCLEOTIDE SEQUENCE</scope>
    <source>
        <strain evidence="8">CBS 540.89</strain>
    </source>
</reference>
<dbReference type="PANTHER" id="PTHR12935">
    <property type="entry name" value="GAMMA-GLUTAMYLCYCLOTRANSFERASE"/>
    <property type="match status" value="1"/>
</dbReference>
<protein>
    <recommendedName>
        <fullName evidence="1">gamma-glutamylcyclotransferase</fullName>
        <ecNumber evidence="1">4.3.2.9</ecNumber>
    </recommendedName>
</protein>
<dbReference type="InterPro" id="IPR036568">
    <property type="entry name" value="GGCT-like_sf"/>
</dbReference>
<dbReference type="AlphaFoldDB" id="A0AA40BNH1"/>
<dbReference type="InterPro" id="IPR013024">
    <property type="entry name" value="GGCT-like"/>
</dbReference>
<dbReference type="SUPFAM" id="SSF110857">
    <property type="entry name" value="Gamma-glutamyl cyclotransferase-like"/>
    <property type="match status" value="1"/>
</dbReference>
<evidence type="ECO:0000256" key="1">
    <source>
        <dbReference type="ARBA" id="ARBA00012346"/>
    </source>
</evidence>
<dbReference type="Proteomes" id="UP001172159">
    <property type="component" value="Unassembled WGS sequence"/>
</dbReference>
<evidence type="ECO:0000256" key="4">
    <source>
        <dbReference type="PIRSR" id="PIRSR617939-2"/>
    </source>
</evidence>
<dbReference type="CDD" id="cd06661">
    <property type="entry name" value="GGCT_like"/>
    <property type="match status" value="1"/>
</dbReference>
<comment type="caution">
    <text evidence="8">The sequence shown here is derived from an EMBL/GenBank/DDBJ whole genome shotgun (WGS) entry which is preliminary data.</text>
</comment>
<keyword evidence="6" id="KW-0812">Transmembrane</keyword>
<proteinExistence type="predicted"/>
<evidence type="ECO:0000256" key="5">
    <source>
        <dbReference type="SAM" id="MobiDB-lite"/>
    </source>
</evidence>
<evidence type="ECO:0000256" key="3">
    <source>
        <dbReference type="PIRSR" id="PIRSR617939-1"/>
    </source>
</evidence>
<dbReference type="Gene3D" id="3.10.490.10">
    <property type="entry name" value="Gamma-glutamyl cyclotransferase-like"/>
    <property type="match status" value="1"/>
</dbReference>
<dbReference type="EC" id="4.3.2.9" evidence="1"/>
<dbReference type="InterPro" id="IPR017939">
    <property type="entry name" value="G-Glutamylcylcotransferase"/>
</dbReference>
<keyword evidence="6" id="KW-1133">Transmembrane helix</keyword>
<dbReference type="EMBL" id="JAUKTV010000005">
    <property type="protein sequence ID" value="KAK0737396.1"/>
    <property type="molecule type" value="Genomic_DNA"/>
</dbReference>
<feature type="active site" description="Proton acceptor" evidence="3">
    <location>
        <position position="87"/>
    </location>
</feature>
<evidence type="ECO:0000256" key="2">
    <source>
        <dbReference type="ARBA" id="ARBA00023239"/>
    </source>
</evidence>
<dbReference type="InterPro" id="IPR009288">
    <property type="entry name" value="AIG2-like_dom"/>
</dbReference>
<evidence type="ECO:0000256" key="6">
    <source>
        <dbReference type="SAM" id="Phobius"/>
    </source>
</evidence>
<organism evidence="8 9">
    <name type="scientific">Apiosordaria backusii</name>
    <dbReference type="NCBI Taxonomy" id="314023"/>
    <lineage>
        <taxon>Eukaryota</taxon>
        <taxon>Fungi</taxon>
        <taxon>Dikarya</taxon>
        <taxon>Ascomycota</taxon>
        <taxon>Pezizomycotina</taxon>
        <taxon>Sordariomycetes</taxon>
        <taxon>Sordariomycetidae</taxon>
        <taxon>Sordariales</taxon>
        <taxon>Lasiosphaeriaceae</taxon>
        <taxon>Apiosordaria</taxon>
    </lineage>
</organism>
<accession>A0AA40BNH1</accession>
<feature type="transmembrane region" description="Helical" evidence="6">
    <location>
        <begin position="228"/>
        <end position="252"/>
    </location>
</feature>
<feature type="binding site" evidence="4">
    <location>
        <begin position="9"/>
        <end position="14"/>
    </location>
    <ligand>
        <name>substrate</name>
    </ligand>
</feature>
<evidence type="ECO:0000313" key="8">
    <source>
        <dbReference type="EMBL" id="KAK0737396.1"/>
    </source>
</evidence>
<dbReference type="Pfam" id="PF06094">
    <property type="entry name" value="GGACT"/>
    <property type="match status" value="1"/>
</dbReference>
<dbReference type="PANTHER" id="PTHR12935:SF0">
    <property type="entry name" value="GAMMA-GLUTAMYLCYCLOTRANSFERASE"/>
    <property type="match status" value="1"/>
</dbReference>
<gene>
    <name evidence="8" type="ORF">B0T21DRAFT_347767</name>
</gene>
<feature type="region of interest" description="Disordered" evidence="5">
    <location>
        <begin position="109"/>
        <end position="130"/>
    </location>
</feature>
<dbReference type="GO" id="GO:0003839">
    <property type="term" value="F:gamma-glutamylcyclotransferase activity"/>
    <property type="evidence" value="ECO:0007669"/>
    <property type="project" value="UniProtKB-EC"/>
</dbReference>
<name>A0AA40BNH1_9PEZI</name>
<evidence type="ECO:0000313" key="9">
    <source>
        <dbReference type="Proteomes" id="UP001172159"/>
    </source>
</evidence>
<sequence>MGTTDNKIYFAYGSNLWLDQMARRCPSSAYIGLGRLRNYKWFINARGYANVARSPTFLDEPPSEADEVWGLVYRLTPEDEKMLDLNEGVPYAYEKRVIAVEFWGKGAGHGTADDVGRTKGKEGKEGKEEKGKGEEVEMLVYIDFKRDQGGYKPREEYIVRMNRGIEDALREGVPGGYVREVLRGYIPEEGEGEKAEEVKRLAERQAGGLGMRVRLFRRGGGRLRLRRWVRGLICVLKLGVVEGILVTCLMLPGACATA</sequence>
<keyword evidence="2" id="KW-0456">Lyase</keyword>
<keyword evidence="9" id="KW-1185">Reference proteome</keyword>